<evidence type="ECO:0000313" key="2">
    <source>
        <dbReference type="Proteomes" id="UP000016934"/>
    </source>
</evidence>
<dbReference type="GeneID" id="19132347"/>
<evidence type="ECO:0000313" key="1">
    <source>
        <dbReference type="EMBL" id="EMD59407.1"/>
    </source>
</evidence>
<protein>
    <submittedName>
        <fullName evidence="1">Uncharacterized protein</fullName>
    </submittedName>
</protein>
<dbReference type="RefSeq" id="XP_007705126.1">
    <property type="nucleotide sequence ID" value="XM_007706936.1"/>
</dbReference>
<organism evidence="1 2">
    <name type="scientific">Cochliobolus sativus (strain ND90Pr / ATCC 201652)</name>
    <name type="common">Common root rot and spot blotch fungus</name>
    <name type="synonym">Bipolaris sorokiniana</name>
    <dbReference type="NCBI Taxonomy" id="665912"/>
    <lineage>
        <taxon>Eukaryota</taxon>
        <taxon>Fungi</taxon>
        <taxon>Dikarya</taxon>
        <taxon>Ascomycota</taxon>
        <taxon>Pezizomycotina</taxon>
        <taxon>Dothideomycetes</taxon>
        <taxon>Pleosporomycetidae</taxon>
        <taxon>Pleosporales</taxon>
        <taxon>Pleosporineae</taxon>
        <taxon>Pleosporaceae</taxon>
        <taxon>Bipolaris</taxon>
    </lineage>
</organism>
<reference evidence="2" key="2">
    <citation type="journal article" date="2013" name="PLoS Genet.">
        <title>Comparative genome structure, secondary metabolite, and effector coding capacity across Cochliobolus pathogens.</title>
        <authorList>
            <person name="Condon B.J."/>
            <person name="Leng Y."/>
            <person name="Wu D."/>
            <person name="Bushley K.E."/>
            <person name="Ohm R.A."/>
            <person name="Otillar R."/>
            <person name="Martin J."/>
            <person name="Schackwitz W."/>
            <person name="Grimwood J."/>
            <person name="MohdZainudin N."/>
            <person name="Xue C."/>
            <person name="Wang R."/>
            <person name="Manning V.A."/>
            <person name="Dhillon B."/>
            <person name="Tu Z.J."/>
            <person name="Steffenson B.J."/>
            <person name="Salamov A."/>
            <person name="Sun H."/>
            <person name="Lowry S."/>
            <person name="LaButti K."/>
            <person name="Han J."/>
            <person name="Copeland A."/>
            <person name="Lindquist E."/>
            <person name="Barry K."/>
            <person name="Schmutz J."/>
            <person name="Baker S.E."/>
            <person name="Ciuffetti L.M."/>
            <person name="Grigoriev I.V."/>
            <person name="Zhong S."/>
            <person name="Turgeon B.G."/>
        </authorList>
    </citation>
    <scope>NUCLEOTIDE SEQUENCE [LARGE SCALE GENOMIC DNA]</scope>
    <source>
        <strain evidence="2">ND90Pr / ATCC 201652</strain>
    </source>
</reference>
<proteinExistence type="predicted"/>
<dbReference type="AlphaFoldDB" id="M2SRI0"/>
<gene>
    <name evidence="1" type="ORF">COCSADRAFT_164955</name>
</gene>
<keyword evidence="2" id="KW-1185">Reference proteome</keyword>
<accession>M2SRI0</accession>
<dbReference type="KEGG" id="bsc:COCSADRAFT_164955"/>
<dbReference type="EMBL" id="KB445653">
    <property type="protein sequence ID" value="EMD59407.1"/>
    <property type="molecule type" value="Genomic_DNA"/>
</dbReference>
<dbReference type="HOGENOM" id="CLU_1740374_0_0_1"/>
<dbReference type="Proteomes" id="UP000016934">
    <property type="component" value="Unassembled WGS sequence"/>
</dbReference>
<reference evidence="1 2" key="1">
    <citation type="journal article" date="2012" name="PLoS Pathog.">
        <title>Diverse lifestyles and strategies of plant pathogenesis encoded in the genomes of eighteen Dothideomycetes fungi.</title>
        <authorList>
            <person name="Ohm R.A."/>
            <person name="Feau N."/>
            <person name="Henrissat B."/>
            <person name="Schoch C.L."/>
            <person name="Horwitz B.A."/>
            <person name="Barry K.W."/>
            <person name="Condon B.J."/>
            <person name="Copeland A.C."/>
            <person name="Dhillon B."/>
            <person name="Glaser F."/>
            <person name="Hesse C.N."/>
            <person name="Kosti I."/>
            <person name="LaButti K."/>
            <person name="Lindquist E.A."/>
            <person name="Lucas S."/>
            <person name="Salamov A.A."/>
            <person name="Bradshaw R.E."/>
            <person name="Ciuffetti L."/>
            <person name="Hamelin R.C."/>
            <person name="Kema G.H.J."/>
            <person name="Lawrence C."/>
            <person name="Scott J.A."/>
            <person name="Spatafora J.W."/>
            <person name="Turgeon B.G."/>
            <person name="de Wit P.J.G.M."/>
            <person name="Zhong S."/>
            <person name="Goodwin S.B."/>
            <person name="Grigoriev I.V."/>
        </authorList>
    </citation>
    <scope>NUCLEOTIDE SEQUENCE [LARGE SCALE GENOMIC DNA]</scope>
    <source>
        <strain evidence="2">ND90Pr / ATCC 201652</strain>
    </source>
</reference>
<sequence>MGVIVGPERLHMPQDHDSFYTVEELTSLLSPVRQQGPHDWVGLYGELHKIFDLTLEGAHIVIFPSWGIERKDCFCCCGAAVPKCSGNVDMRVDVQQGEDLLCIPQQLWPLNTDDHIGIERDIAVDLILYIFQSRPKTAELDTEFPYKANP</sequence>
<name>M2SRI0_COCSN</name>